<name>A0ABR4BEH8_9LECA</name>
<comment type="caution">
    <text evidence="2">The sequence shown here is derived from an EMBL/GenBank/DDBJ whole genome shotgun (WGS) entry which is preliminary data.</text>
</comment>
<sequence>MIWDMPTYSSLIVDATLGPVEDQRPWHSPIQSKMPDSEGGWTARRSPTLGDMELETIEHQDNAWRRWEPLAGSTGNWTPKALRILAPIYVIVIARDFGEEHLIGLVEEIAIASDMKRLYAEDAVKD</sequence>
<accession>A0ABR4BEH8</accession>
<organism evidence="2 3">
    <name type="scientific">Lepraria finkii</name>
    <dbReference type="NCBI Taxonomy" id="1340010"/>
    <lineage>
        <taxon>Eukaryota</taxon>
        <taxon>Fungi</taxon>
        <taxon>Dikarya</taxon>
        <taxon>Ascomycota</taxon>
        <taxon>Pezizomycotina</taxon>
        <taxon>Lecanoromycetes</taxon>
        <taxon>OSLEUM clade</taxon>
        <taxon>Lecanoromycetidae</taxon>
        <taxon>Lecanorales</taxon>
        <taxon>Lecanorineae</taxon>
        <taxon>Stereocaulaceae</taxon>
        <taxon>Lepraria</taxon>
    </lineage>
</organism>
<feature type="region of interest" description="Disordered" evidence="1">
    <location>
        <begin position="24"/>
        <end position="46"/>
    </location>
</feature>
<dbReference type="EMBL" id="JBHFEH010000012">
    <property type="protein sequence ID" value="KAL2055204.1"/>
    <property type="molecule type" value="Genomic_DNA"/>
</dbReference>
<evidence type="ECO:0000313" key="2">
    <source>
        <dbReference type="EMBL" id="KAL2055204.1"/>
    </source>
</evidence>
<evidence type="ECO:0000256" key="1">
    <source>
        <dbReference type="SAM" id="MobiDB-lite"/>
    </source>
</evidence>
<gene>
    <name evidence="2" type="ORF">ABVK25_004542</name>
</gene>
<proteinExistence type="predicted"/>
<protein>
    <submittedName>
        <fullName evidence="2">Uncharacterized protein</fullName>
    </submittedName>
</protein>
<dbReference type="Proteomes" id="UP001590951">
    <property type="component" value="Unassembled WGS sequence"/>
</dbReference>
<evidence type="ECO:0000313" key="3">
    <source>
        <dbReference type="Proteomes" id="UP001590951"/>
    </source>
</evidence>
<reference evidence="2 3" key="1">
    <citation type="submission" date="2024-09" db="EMBL/GenBank/DDBJ databases">
        <title>Rethinking Asexuality: The Enigmatic Case of Functional Sexual Genes in Lepraria (Stereocaulaceae).</title>
        <authorList>
            <person name="Doellman M."/>
            <person name="Sun Y."/>
            <person name="Barcenas-Pena A."/>
            <person name="Lumbsch H.T."/>
            <person name="Grewe F."/>
        </authorList>
    </citation>
    <scope>NUCLEOTIDE SEQUENCE [LARGE SCALE GENOMIC DNA]</scope>
    <source>
        <strain evidence="2 3">Grewe 0041</strain>
    </source>
</reference>
<keyword evidence="3" id="KW-1185">Reference proteome</keyword>